<sequence length="120" mass="12825">MAADQDRHKQNSHRHGRAYAHVVQVGDQVLLNTKNLPTSAVAAVGSKKLRRRFIVLFTVIGVHDHASTLALPSVMTTHPTVYVGLLKPYHPALSIDPSGSAEPSTDGGHSPPRPASPPSQ</sequence>
<reference evidence="3" key="1">
    <citation type="submission" date="2023-04" db="EMBL/GenBank/DDBJ databases">
        <title>Phytophthora fragariaefolia NBRC 109709.</title>
        <authorList>
            <person name="Ichikawa N."/>
            <person name="Sato H."/>
            <person name="Tonouchi N."/>
        </authorList>
    </citation>
    <scope>NUCLEOTIDE SEQUENCE</scope>
    <source>
        <strain evidence="3">NBRC 109709</strain>
    </source>
</reference>
<protein>
    <submittedName>
        <fullName evidence="3">Unnamed protein product</fullName>
    </submittedName>
</protein>
<feature type="region of interest" description="Disordered" evidence="1">
    <location>
        <begin position="93"/>
        <end position="120"/>
    </location>
</feature>
<organism evidence="3 4">
    <name type="scientific">Phytophthora fragariaefolia</name>
    <dbReference type="NCBI Taxonomy" id="1490495"/>
    <lineage>
        <taxon>Eukaryota</taxon>
        <taxon>Sar</taxon>
        <taxon>Stramenopiles</taxon>
        <taxon>Oomycota</taxon>
        <taxon>Peronosporomycetes</taxon>
        <taxon>Peronosporales</taxon>
        <taxon>Peronosporaceae</taxon>
        <taxon>Phytophthora</taxon>
    </lineage>
</organism>
<evidence type="ECO:0000313" key="3">
    <source>
        <dbReference type="EMBL" id="GMF23620.1"/>
    </source>
</evidence>
<dbReference type="Proteomes" id="UP001165121">
    <property type="component" value="Unassembled WGS sequence"/>
</dbReference>
<feature type="domain" description="Tf2-1-like SH3-like" evidence="2">
    <location>
        <begin position="26"/>
        <end position="90"/>
    </location>
</feature>
<gene>
    <name evidence="3" type="ORF">Pfra01_000378100</name>
</gene>
<feature type="compositionally biased region" description="Pro residues" evidence="1">
    <location>
        <begin position="111"/>
        <end position="120"/>
    </location>
</feature>
<evidence type="ECO:0000256" key="1">
    <source>
        <dbReference type="SAM" id="MobiDB-lite"/>
    </source>
</evidence>
<dbReference type="InterPro" id="IPR056924">
    <property type="entry name" value="SH3_Tf2-1"/>
</dbReference>
<proteinExistence type="predicted"/>
<comment type="caution">
    <text evidence="3">The sequence shown here is derived from an EMBL/GenBank/DDBJ whole genome shotgun (WGS) entry which is preliminary data.</text>
</comment>
<accession>A0A9W6WZ66</accession>
<name>A0A9W6WZ66_9STRA</name>
<dbReference type="EMBL" id="BSXT01000291">
    <property type="protein sequence ID" value="GMF23620.1"/>
    <property type="molecule type" value="Genomic_DNA"/>
</dbReference>
<dbReference type="OrthoDB" id="125101at2759"/>
<dbReference type="Pfam" id="PF24626">
    <property type="entry name" value="SH3_Tf2-1"/>
    <property type="match status" value="1"/>
</dbReference>
<dbReference type="AlphaFoldDB" id="A0A9W6WZ66"/>
<evidence type="ECO:0000259" key="2">
    <source>
        <dbReference type="Pfam" id="PF24626"/>
    </source>
</evidence>
<evidence type="ECO:0000313" key="4">
    <source>
        <dbReference type="Proteomes" id="UP001165121"/>
    </source>
</evidence>
<keyword evidence="4" id="KW-1185">Reference proteome</keyword>